<feature type="transmembrane region" description="Helical" evidence="2">
    <location>
        <begin position="303"/>
        <end position="324"/>
    </location>
</feature>
<gene>
    <name evidence="3" type="ORF">PO878_16320</name>
</gene>
<evidence type="ECO:0000256" key="2">
    <source>
        <dbReference type="SAM" id="Phobius"/>
    </source>
</evidence>
<feature type="region of interest" description="Disordered" evidence="1">
    <location>
        <begin position="1"/>
        <end position="20"/>
    </location>
</feature>
<dbReference type="Proteomes" id="UP001216390">
    <property type="component" value="Chromosome"/>
</dbReference>
<sequence>MDPDRPPPPPPSHPGAELPEDAALRRRRAERAREALASPWSASRARHLRIIALVLVVVGPVIGTLFALVLIPAEPSDVVTAEPPDPPLLDATATVRNIDPTTNEMTLRLVLSEPVSGSGSDLEDPGLFDGGVLSEPVAVVVNDSAGENVRLLPGGQAPGSIGLTLPLSSSRVTRYPVDRYDTTLLVQARRGSIDGDPVPVRLTVRSNDPLFTTVATEAEATPMAAATDLRVQRRWTVVGWAVFFVILCWMLAISAASVGWITVVHGLSSPFWCWGFLVGVLFALPPLRTALPGNPPGGSLVDFAAFYWAVGIVALTMVAMIGSWNVRVRRWPDNPDAPRPPI</sequence>
<keyword evidence="2" id="KW-0812">Transmembrane</keyword>
<feature type="transmembrane region" description="Helical" evidence="2">
    <location>
        <begin position="50"/>
        <end position="71"/>
    </location>
</feature>
<feature type="transmembrane region" description="Helical" evidence="2">
    <location>
        <begin position="237"/>
        <end position="264"/>
    </location>
</feature>
<name>A0AAF0BR58_9ACTN</name>
<evidence type="ECO:0000313" key="4">
    <source>
        <dbReference type="Proteomes" id="UP001216390"/>
    </source>
</evidence>
<keyword evidence="4" id="KW-1185">Reference proteome</keyword>
<keyword evidence="2" id="KW-0472">Membrane</keyword>
<dbReference type="Pfam" id="PF14494">
    <property type="entry name" value="DUF4436"/>
    <property type="match status" value="1"/>
</dbReference>
<dbReference type="AlphaFoldDB" id="A0AAF0BR58"/>
<reference evidence="3" key="1">
    <citation type="submission" date="2023-01" db="EMBL/GenBank/DDBJ databases">
        <title>The diversity of Class Acidimicrobiia in South China Sea sediment environments and the proposal of Iamia marina sp. nov., a novel species of the genus Iamia.</title>
        <authorList>
            <person name="He Y."/>
            <person name="Tian X."/>
        </authorList>
    </citation>
    <scope>NUCLEOTIDE SEQUENCE</scope>
    <source>
        <strain evidence="3">DSM 19957</strain>
    </source>
</reference>
<accession>A0AAF0BR58</accession>
<feature type="compositionally biased region" description="Pro residues" evidence="1">
    <location>
        <begin position="1"/>
        <end position="13"/>
    </location>
</feature>
<proteinExistence type="predicted"/>
<protein>
    <submittedName>
        <fullName evidence="3">DUF4436 family protein</fullName>
    </submittedName>
</protein>
<evidence type="ECO:0000313" key="3">
    <source>
        <dbReference type="EMBL" id="WCO66066.1"/>
    </source>
</evidence>
<evidence type="ECO:0000256" key="1">
    <source>
        <dbReference type="SAM" id="MobiDB-lite"/>
    </source>
</evidence>
<organism evidence="3 4">
    <name type="scientific">Iamia majanohamensis</name>
    <dbReference type="NCBI Taxonomy" id="467976"/>
    <lineage>
        <taxon>Bacteria</taxon>
        <taxon>Bacillati</taxon>
        <taxon>Actinomycetota</taxon>
        <taxon>Acidimicrobiia</taxon>
        <taxon>Acidimicrobiales</taxon>
        <taxon>Iamiaceae</taxon>
        <taxon>Iamia</taxon>
    </lineage>
</organism>
<dbReference type="KEGG" id="ima:PO878_16320"/>
<dbReference type="EMBL" id="CP116942">
    <property type="protein sequence ID" value="WCO66066.1"/>
    <property type="molecule type" value="Genomic_DNA"/>
</dbReference>
<keyword evidence="2" id="KW-1133">Transmembrane helix</keyword>
<dbReference type="RefSeq" id="WP_272735592.1">
    <property type="nucleotide sequence ID" value="NZ_CP116942.1"/>
</dbReference>
<dbReference type="InterPro" id="IPR027948">
    <property type="entry name" value="DUF4436"/>
</dbReference>